<gene>
    <name evidence="3" type="ordered locus">Turpa_0174</name>
</gene>
<protein>
    <submittedName>
        <fullName evidence="3">Glutathione S-transferase domain-containing protein</fullName>
    </submittedName>
</protein>
<evidence type="ECO:0000313" key="4">
    <source>
        <dbReference type="Proteomes" id="UP000006048"/>
    </source>
</evidence>
<dbReference type="SUPFAM" id="SSF52833">
    <property type="entry name" value="Thioredoxin-like"/>
    <property type="match status" value="1"/>
</dbReference>
<dbReference type="Gene3D" id="1.20.1050.10">
    <property type="match status" value="1"/>
</dbReference>
<dbReference type="AlphaFoldDB" id="I4B0M9"/>
<proteinExistence type="predicted"/>
<dbReference type="InterPro" id="IPR036282">
    <property type="entry name" value="Glutathione-S-Trfase_C_sf"/>
</dbReference>
<dbReference type="CDD" id="cd00299">
    <property type="entry name" value="GST_C_family"/>
    <property type="match status" value="1"/>
</dbReference>
<dbReference type="Pfam" id="PF13410">
    <property type="entry name" value="GST_C_2"/>
    <property type="match status" value="1"/>
</dbReference>
<dbReference type="STRING" id="869212.Turpa_0174"/>
<dbReference type="SFLD" id="SFLDG00358">
    <property type="entry name" value="Main_(cytGST)"/>
    <property type="match status" value="1"/>
</dbReference>
<feature type="domain" description="GST C-terminal" evidence="2">
    <location>
        <begin position="84"/>
        <end position="205"/>
    </location>
</feature>
<dbReference type="PROSITE" id="PS50404">
    <property type="entry name" value="GST_NTER"/>
    <property type="match status" value="1"/>
</dbReference>
<dbReference type="Proteomes" id="UP000006048">
    <property type="component" value="Chromosome"/>
</dbReference>
<sequence>MKKYRLISFKLCPFVQRSVIVLKTKHIDFDIEYIDLANKPDWFLKLSPLGKVPVLQVGDDVLFESAIIMEYLDEVTPPSLHPTDPLLKAKARAWIEFSSHLLGLQYQWTHVKTEADYTAKTEELRAGLKRFAAELKGPWFAGDTMQLTDVAIAPLFARFAWLAPHLPTDILEGLPALSAYSAKIAATESITNSVLPEVPELFRAYLKKTGAHIAKWL</sequence>
<dbReference type="GO" id="GO:0005737">
    <property type="term" value="C:cytoplasm"/>
    <property type="evidence" value="ECO:0007669"/>
    <property type="project" value="TreeGrafter"/>
</dbReference>
<evidence type="ECO:0000259" key="2">
    <source>
        <dbReference type="PROSITE" id="PS50405"/>
    </source>
</evidence>
<feature type="domain" description="GST N-terminal" evidence="1">
    <location>
        <begin position="2"/>
        <end position="80"/>
    </location>
</feature>
<dbReference type="OrthoDB" id="9782992at2"/>
<dbReference type="HOGENOM" id="CLU_011226_9_3_12"/>
<dbReference type="SUPFAM" id="SSF47616">
    <property type="entry name" value="GST C-terminal domain-like"/>
    <property type="match status" value="1"/>
</dbReference>
<dbReference type="InterPro" id="IPR004045">
    <property type="entry name" value="Glutathione_S-Trfase_N"/>
</dbReference>
<organism evidence="3 4">
    <name type="scientific">Turneriella parva (strain ATCC BAA-1111 / DSM 21527 / NCTC 11395 / H)</name>
    <name type="common">Leptospira parva</name>
    <dbReference type="NCBI Taxonomy" id="869212"/>
    <lineage>
        <taxon>Bacteria</taxon>
        <taxon>Pseudomonadati</taxon>
        <taxon>Spirochaetota</taxon>
        <taxon>Spirochaetia</taxon>
        <taxon>Leptospirales</taxon>
        <taxon>Leptospiraceae</taxon>
        <taxon>Turneriella</taxon>
    </lineage>
</organism>
<dbReference type="FunFam" id="3.40.30.10:FF:000123">
    <property type="entry name" value="Glutathione transferase o1"/>
    <property type="match status" value="1"/>
</dbReference>
<dbReference type="PANTHER" id="PTHR43968">
    <property type="match status" value="1"/>
</dbReference>
<keyword evidence="4" id="KW-1185">Reference proteome</keyword>
<dbReference type="Gene3D" id="3.40.30.10">
    <property type="entry name" value="Glutaredoxin"/>
    <property type="match status" value="1"/>
</dbReference>
<evidence type="ECO:0000313" key="3">
    <source>
        <dbReference type="EMBL" id="AFM10836.1"/>
    </source>
</evidence>
<dbReference type="EMBL" id="CP002959">
    <property type="protein sequence ID" value="AFM10836.1"/>
    <property type="molecule type" value="Genomic_DNA"/>
</dbReference>
<name>I4B0M9_TURPD</name>
<dbReference type="PATRIC" id="fig|869212.3.peg.132"/>
<reference evidence="3 4" key="1">
    <citation type="submission" date="2012-06" db="EMBL/GenBank/DDBJ databases">
        <title>The complete chromosome of genome of Turneriella parva DSM 21527.</title>
        <authorList>
            <consortium name="US DOE Joint Genome Institute (JGI-PGF)"/>
            <person name="Lucas S."/>
            <person name="Han J."/>
            <person name="Lapidus A."/>
            <person name="Bruce D."/>
            <person name="Goodwin L."/>
            <person name="Pitluck S."/>
            <person name="Peters L."/>
            <person name="Kyrpides N."/>
            <person name="Mavromatis K."/>
            <person name="Ivanova N."/>
            <person name="Mikhailova N."/>
            <person name="Chertkov O."/>
            <person name="Detter J.C."/>
            <person name="Tapia R."/>
            <person name="Han C."/>
            <person name="Land M."/>
            <person name="Hauser L."/>
            <person name="Markowitz V."/>
            <person name="Cheng J.-F."/>
            <person name="Hugenholtz P."/>
            <person name="Woyke T."/>
            <person name="Wu D."/>
            <person name="Gronow S."/>
            <person name="Wellnitz S."/>
            <person name="Brambilla E."/>
            <person name="Klenk H.-P."/>
            <person name="Eisen J.A."/>
        </authorList>
    </citation>
    <scope>NUCLEOTIDE SEQUENCE [LARGE SCALE GENOMIC DNA]</scope>
    <source>
        <strain evidence="4">ATCC BAA-1111 / DSM 21527 / NCTC 11395 / H</strain>
    </source>
</reference>
<dbReference type="RefSeq" id="WP_014801357.1">
    <property type="nucleotide sequence ID" value="NC_018020.1"/>
</dbReference>
<dbReference type="KEGG" id="tpx:Turpa_0174"/>
<evidence type="ECO:0000259" key="1">
    <source>
        <dbReference type="PROSITE" id="PS50404"/>
    </source>
</evidence>
<dbReference type="SFLD" id="SFLDS00019">
    <property type="entry name" value="Glutathione_Transferase_(cytos"/>
    <property type="match status" value="1"/>
</dbReference>
<dbReference type="PROSITE" id="PS50405">
    <property type="entry name" value="GST_CTER"/>
    <property type="match status" value="1"/>
</dbReference>
<dbReference type="InterPro" id="IPR040079">
    <property type="entry name" value="Glutathione_S-Trfase"/>
</dbReference>
<dbReference type="InterPro" id="IPR010987">
    <property type="entry name" value="Glutathione-S-Trfase_C-like"/>
</dbReference>
<accession>I4B0M9</accession>
<dbReference type="Pfam" id="PF13409">
    <property type="entry name" value="GST_N_2"/>
    <property type="match status" value="1"/>
</dbReference>
<dbReference type="InterPro" id="IPR050983">
    <property type="entry name" value="GST_Omega/HSP26"/>
</dbReference>
<dbReference type="PANTHER" id="PTHR43968:SF6">
    <property type="entry name" value="GLUTATHIONE S-TRANSFERASE OMEGA"/>
    <property type="match status" value="1"/>
</dbReference>
<dbReference type="InterPro" id="IPR036249">
    <property type="entry name" value="Thioredoxin-like_sf"/>
</dbReference>